<keyword evidence="2" id="KW-1185">Reference proteome</keyword>
<dbReference type="RefSeq" id="WP_307635286.1">
    <property type="nucleotide sequence ID" value="NZ_JAUSQL010000001.1"/>
</dbReference>
<keyword evidence="1" id="KW-0328">Glycosyltransferase</keyword>
<evidence type="ECO:0000313" key="2">
    <source>
        <dbReference type="Proteomes" id="UP001230145"/>
    </source>
</evidence>
<dbReference type="EMBL" id="JAUSQL010000001">
    <property type="protein sequence ID" value="MDP9833287.1"/>
    <property type="molecule type" value="Genomic_DNA"/>
</dbReference>
<dbReference type="Proteomes" id="UP001230145">
    <property type="component" value="Unassembled WGS sequence"/>
</dbReference>
<organism evidence="1 2">
    <name type="scientific">Trueperella abortisuis</name>
    <dbReference type="NCBI Taxonomy" id="445930"/>
    <lineage>
        <taxon>Bacteria</taxon>
        <taxon>Bacillati</taxon>
        <taxon>Actinomycetota</taxon>
        <taxon>Actinomycetes</taxon>
        <taxon>Actinomycetales</taxon>
        <taxon>Actinomycetaceae</taxon>
        <taxon>Trueperella</taxon>
    </lineage>
</organism>
<dbReference type="EC" id="2.4.2.10" evidence="1"/>
<evidence type="ECO:0000313" key="1">
    <source>
        <dbReference type="EMBL" id="MDP9833287.1"/>
    </source>
</evidence>
<reference evidence="1 2" key="1">
    <citation type="submission" date="2023-07" db="EMBL/GenBank/DDBJ databases">
        <title>Sequencing the genomes of 1000 actinobacteria strains.</title>
        <authorList>
            <person name="Klenk H.-P."/>
        </authorList>
    </citation>
    <scope>NUCLEOTIDE SEQUENCE [LARGE SCALE GENOMIC DNA]</scope>
    <source>
        <strain evidence="1 2">DSM 19515</strain>
    </source>
</reference>
<sequence>MDINDAPKARLAHYLRELDPLTAALHREAAPLLGHAMLDLLEEAGLGPGNIEAIGGEGPLALAISTAILHAAASRGQYLDAFTVEAGAIVPAVGGPVVVVGFDAAQVPGGPSAGPDALGENGPQVGDPQVAGLAVVVRAAKTGRAGEPGEDGVVNLALFEASDLEEEK</sequence>
<accession>A0ABT9PKN8</accession>
<dbReference type="GO" id="GO:0004588">
    <property type="term" value="F:orotate phosphoribosyltransferase activity"/>
    <property type="evidence" value="ECO:0007669"/>
    <property type="project" value="UniProtKB-EC"/>
</dbReference>
<keyword evidence="1" id="KW-0808">Transferase</keyword>
<gene>
    <name evidence="1" type="ORF">J2S45_001966</name>
</gene>
<proteinExistence type="predicted"/>
<comment type="caution">
    <text evidence="1">The sequence shown here is derived from an EMBL/GenBank/DDBJ whole genome shotgun (WGS) entry which is preliminary data.</text>
</comment>
<name>A0ABT9PKN8_9ACTO</name>
<protein>
    <submittedName>
        <fullName evidence="1">Orotate phosphoribosyltransferase</fullName>
        <ecNumber evidence="1">2.4.2.10</ecNumber>
    </submittedName>
</protein>